<dbReference type="AlphaFoldDB" id="A0A392SSW6"/>
<comment type="caution">
    <text evidence="1">The sequence shown here is derived from an EMBL/GenBank/DDBJ whole genome shotgun (WGS) entry which is preliminary data.</text>
</comment>
<dbReference type="EMBL" id="LXQA010432806">
    <property type="protein sequence ID" value="MCI51497.1"/>
    <property type="molecule type" value="Genomic_DNA"/>
</dbReference>
<reference evidence="1 2" key="1">
    <citation type="journal article" date="2018" name="Front. Plant Sci.">
        <title>Red Clover (Trifolium pratense) and Zigzag Clover (T. medium) - A Picture of Genomic Similarities and Differences.</title>
        <authorList>
            <person name="Dluhosova J."/>
            <person name="Istvanek J."/>
            <person name="Nedelnik J."/>
            <person name="Repkova J."/>
        </authorList>
    </citation>
    <scope>NUCLEOTIDE SEQUENCE [LARGE SCALE GENOMIC DNA]</scope>
    <source>
        <strain evidence="2">cv. 10/8</strain>
        <tissue evidence="1">Leaf</tissue>
    </source>
</reference>
<name>A0A392SSW6_9FABA</name>
<proteinExistence type="predicted"/>
<evidence type="ECO:0000313" key="1">
    <source>
        <dbReference type="EMBL" id="MCI51497.1"/>
    </source>
</evidence>
<accession>A0A392SSW6</accession>
<sequence>MTNQMETLIKHFTTPQPQQAQVNQLQESICDFCLQAHVNGGCFPEGFEEAKYLANFRKSYPNNNLGYGWGNMKV</sequence>
<protein>
    <submittedName>
        <fullName evidence="1">Uncharacterized protein</fullName>
    </submittedName>
</protein>
<evidence type="ECO:0000313" key="2">
    <source>
        <dbReference type="Proteomes" id="UP000265520"/>
    </source>
</evidence>
<organism evidence="1 2">
    <name type="scientific">Trifolium medium</name>
    <dbReference type="NCBI Taxonomy" id="97028"/>
    <lineage>
        <taxon>Eukaryota</taxon>
        <taxon>Viridiplantae</taxon>
        <taxon>Streptophyta</taxon>
        <taxon>Embryophyta</taxon>
        <taxon>Tracheophyta</taxon>
        <taxon>Spermatophyta</taxon>
        <taxon>Magnoliopsida</taxon>
        <taxon>eudicotyledons</taxon>
        <taxon>Gunneridae</taxon>
        <taxon>Pentapetalae</taxon>
        <taxon>rosids</taxon>
        <taxon>fabids</taxon>
        <taxon>Fabales</taxon>
        <taxon>Fabaceae</taxon>
        <taxon>Papilionoideae</taxon>
        <taxon>50 kb inversion clade</taxon>
        <taxon>NPAAA clade</taxon>
        <taxon>Hologalegina</taxon>
        <taxon>IRL clade</taxon>
        <taxon>Trifolieae</taxon>
        <taxon>Trifolium</taxon>
    </lineage>
</organism>
<keyword evidence="2" id="KW-1185">Reference proteome</keyword>
<dbReference type="Proteomes" id="UP000265520">
    <property type="component" value="Unassembled WGS sequence"/>
</dbReference>